<accession>A0A1L6MY34</accession>
<name>A0A1L6MY34_9BACT</name>
<keyword evidence="2" id="KW-1185">Reference proteome</keyword>
<gene>
    <name evidence="1" type="ORF">BCY86_06500</name>
</gene>
<dbReference type="STRING" id="1882918.BCY86_06500"/>
<sequence length="65" mass="7518">MSRRSKQRSRRVTCLGIDWNPAFLPPGGEDAAQKRLQCFLDEAYLSMQFIAIGWIYLIQANFPQI</sequence>
<dbReference type="AlphaFoldDB" id="A0A1L6MY34"/>
<dbReference type="KEGG" id="pabo:BCY86_06500"/>
<dbReference type="EMBL" id="CP016908">
    <property type="protein sequence ID" value="APS00367.1"/>
    <property type="molecule type" value="Genomic_DNA"/>
</dbReference>
<organism evidence="1 2">
    <name type="scientific">Pajaroellobacter abortibovis</name>
    <dbReference type="NCBI Taxonomy" id="1882918"/>
    <lineage>
        <taxon>Bacteria</taxon>
        <taxon>Pseudomonadati</taxon>
        <taxon>Myxococcota</taxon>
        <taxon>Polyangia</taxon>
        <taxon>Polyangiales</taxon>
        <taxon>Polyangiaceae</taxon>
    </lineage>
</organism>
<reference evidence="1 2" key="1">
    <citation type="submission" date="2016-08" db="EMBL/GenBank/DDBJ databases">
        <title>Identification and validation of antigenic proteins from Pajaroellobacter abortibovis using de-novo genome sequence assembly and reverse vaccinology.</title>
        <authorList>
            <person name="Welly B.T."/>
            <person name="Miller M.R."/>
            <person name="Stott J.L."/>
            <person name="Blanchard M.T."/>
            <person name="Islas-Trejo A.D."/>
            <person name="O'Rourke S.M."/>
            <person name="Young A.E."/>
            <person name="Medrano J.F."/>
            <person name="Van Eenennaam A.L."/>
        </authorList>
    </citation>
    <scope>NUCLEOTIDE SEQUENCE [LARGE SCALE GENOMIC DNA]</scope>
    <source>
        <strain evidence="1 2">BTF92-0548A/99-0131</strain>
    </source>
</reference>
<proteinExistence type="predicted"/>
<evidence type="ECO:0000313" key="1">
    <source>
        <dbReference type="EMBL" id="APS00367.1"/>
    </source>
</evidence>
<protein>
    <submittedName>
        <fullName evidence="1">Uncharacterized protein</fullName>
    </submittedName>
</protein>
<dbReference type="Proteomes" id="UP000185544">
    <property type="component" value="Chromosome"/>
</dbReference>
<evidence type="ECO:0000313" key="2">
    <source>
        <dbReference type="Proteomes" id="UP000185544"/>
    </source>
</evidence>